<evidence type="ECO:0000259" key="5">
    <source>
        <dbReference type="PROSITE" id="PS51792"/>
    </source>
</evidence>
<protein>
    <submittedName>
        <fullName evidence="6">Yippee family protein</fullName>
    </submittedName>
</protein>
<comment type="similarity">
    <text evidence="1">Belongs to the yippee family.</text>
</comment>
<feature type="region of interest" description="Disordered" evidence="4">
    <location>
        <begin position="252"/>
        <end position="273"/>
    </location>
</feature>
<evidence type="ECO:0000256" key="2">
    <source>
        <dbReference type="ARBA" id="ARBA00022723"/>
    </source>
</evidence>
<dbReference type="GeneID" id="31019502"/>
<dbReference type="Pfam" id="PF03226">
    <property type="entry name" value="Yippee-Mis18"/>
    <property type="match status" value="1"/>
</dbReference>
<dbReference type="InterPro" id="IPR004910">
    <property type="entry name" value="Yippee/Mis18/Cereblon"/>
</dbReference>
<keyword evidence="3" id="KW-0862">Zinc</keyword>
<dbReference type="PROSITE" id="PS51792">
    <property type="entry name" value="YIPPEE"/>
    <property type="match status" value="1"/>
</dbReference>
<evidence type="ECO:0000313" key="7">
    <source>
        <dbReference type="Proteomes" id="UP000183809"/>
    </source>
</evidence>
<dbReference type="PANTHER" id="PTHR13848">
    <property type="entry name" value="PROTEIN YIPPEE-LIKE CG15309-RELATED"/>
    <property type="match status" value="1"/>
</dbReference>
<feature type="region of interest" description="Disordered" evidence="4">
    <location>
        <begin position="22"/>
        <end position="49"/>
    </location>
</feature>
<gene>
    <name evidence="6" type="ORF">BKCO1_8000143</name>
</gene>
<organism evidence="6 7">
    <name type="scientific">Diplodia corticola</name>
    <dbReference type="NCBI Taxonomy" id="236234"/>
    <lineage>
        <taxon>Eukaryota</taxon>
        <taxon>Fungi</taxon>
        <taxon>Dikarya</taxon>
        <taxon>Ascomycota</taxon>
        <taxon>Pezizomycotina</taxon>
        <taxon>Dothideomycetes</taxon>
        <taxon>Dothideomycetes incertae sedis</taxon>
        <taxon>Botryosphaeriales</taxon>
        <taxon>Botryosphaeriaceae</taxon>
        <taxon>Diplodia</taxon>
    </lineage>
</organism>
<dbReference type="RefSeq" id="XP_020133223.1">
    <property type="nucleotide sequence ID" value="XM_020279240.1"/>
</dbReference>
<feature type="compositionally biased region" description="Low complexity" evidence="4">
    <location>
        <begin position="25"/>
        <end position="49"/>
    </location>
</feature>
<keyword evidence="2" id="KW-0479">Metal-binding</keyword>
<feature type="compositionally biased region" description="Low complexity" evidence="4">
    <location>
        <begin position="104"/>
        <end position="116"/>
    </location>
</feature>
<accession>A0A1J9R636</accession>
<dbReference type="InterPro" id="IPR039058">
    <property type="entry name" value="Yippee_fam"/>
</dbReference>
<dbReference type="GO" id="GO:0046872">
    <property type="term" value="F:metal ion binding"/>
    <property type="evidence" value="ECO:0007669"/>
    <property type="project" value="UniProtKB-KW"/>
</dbReference>
<reference evidence="6 7" key="1">
    <citation type="submission" date="2016-10" db="EMBL/GenBank/DDBJ databases">
        <title>Proteomics and genomics reveal pathogen-plant mechanisms compatible with a hemibiotrophic lifestyle of Diplodia corticola.</title>
        <authorList>
            <person name="Fernandes I."/>
            <person name="De Jonge R."/>
            <person name="Van De Peer Y."/>
            <person name="Devreese B."/>
            <person name="Alves A."/>
            <person name="Esteves A.C."/>
        </authorList>
    </citation>
    <scope>NUCLEOTIDE SEQUENCE [LARGE SCALE GENOMIC DNA]</scope>
    <source>
        <strain evidence="6 7">CBS 112549</strain>
    </source>
</reference>
<evidence type="ECO:0000256" key="4">
    <source>
        <dbReference type="SAM" id="MobiDB-lite"/>
    </source>
</evidence>
<dbReference type="STRING" id="236234.A0A1J9R636"/>
<evidence type="ECO:0000256" key="3">
    <source>
        <dbReference type="ARBA" id="ARBA00022833"/>
    </source>
</evidence>
<feature type="domain" description="Yippee" evidence="5">
    <location>
        <begin position="64"/>
        <end position="186"/>
    </location>
</feature>
<keyword evidence="7" id="KW-1185">Reference proteome</keyword>
<dbReference type="Proteomes" id="UP000183809">
    <property type="component" value="Unassembled WGS sequence"/>
</dbReference>
<evidence type="ECO:0000313" key="6">
    <source>
        <dbReference type="EMBL" id="OJD36982.1"/>
    </source>
</evidence>
<feature type="region of interest" description="Disordered" evidence="4">
    <location>
        <begin position="98"/>
        <end position="117"/>
    </location>
</feature>
<dbReference type="EMBL" id="MNUE01000008">
    <property type="protein sequence ID" value="OJD36982.1"/>
    <property type="molecule type" value="Genomic_DNA"/>
</dbReference>
<dbReference type="OrthoDB" id="6407410at2759"/>
<dbReference type="AlphaFoldDB" id="A0A1J9R636"/>
<evidence type="ECO:0000256" key="1">
    <source>
        <dbReference type="ARBA" id="ARBA00005613"/>
    </source>
</evidence>
<sequence length="273" mass="28762">MLSAPSPFPLYLLPSIPFRRRRSSTETTNTVNSDISTTSSSPPAGAAAAAAAPAPTNYLRGNRSHLRCTRCLTDLCLTSQIISKGFTGRHGRAYLVAPPRPYPDGTTTTTSAGDSAVSHRDNNLPNTFAHKPVPRQLVTGAHTVSDISCALCGAVLGWKYVAADEDSQKYKVGKFILETKRVCRGVCWENEDADGGAAAGDAASSSSTAAKGAAAAAVGDASSEGEDVEFDSQNEDECEDLFAGVWSPALAKRRRRGRAWREGRNGAGGVEEV</sequence>
<dbReference type="InterPro" id="IPR034751">
    <property type="entry name" value="Yippee"/>
</dbReference>
<proteinExistence type="inferred from homology"/>
<name>A0A1J9R636_9PEZI</name>
<comment type="caution">
    <text evidence="6">The sequence shown here is derived from an EMBL/GenBank/DDBJ whole genome shotgun (WGS) entry which is preliminary data.</text>
</comment>